<dbReference type="PANTHER" id="PTHR23048:SF0">
    <property type="entry name" value="CALMODULIN LIKE 3"/>
    <property type="match status" value="1"/>
</dbReference>
<evidence type="ECO:0000256" key="5">
    <source>
        <dbReference type="ARBA" id="ARBA00022723"/>
    </source>
</evidence>
<gene>
    <name evidence="12" type="ORF">SteCoe_26545</name>
</gene>
<dbReference type="GO" id="GO:0005509">
    <property type="term" value="F:calcium ion binding"/>
    <property type="evidence" value="ECO:0007669"/>
    <property type="project" value="InterPro"/>
</dbReference>
<dbReference type="Pfam" id="PF13499">
    <property type="entry name" value="EF-hand_7"/>
    <property type="match status" value="1"/>
</dbReference>
<protein>
    <recommendedName>
        <fullName evidence="3">Calmodulin</fullName>
    </recommendedName>
</protein>
<dbReference type="InterPro" id="IPR050230">
    <property type="entry name" value="CALM/Myosin/TropC-like"/>
</dbReference>
<name>A0A1R2BCL9_9CILI</name>
<evidence type="ECO:0000259" key="11">
    <source>
        <dbReference type="PROSITE" id="PS50222"/>
    </source>
</evidence>
<evidence type="ECO:0000313" key="12">
    <source>
        <dbReference type="EMBL" id="OMJ74504.1"/>
    </source>
</evidence>
<evidence type="ECO:0000256" key="9">
    <source>
        <dbReference type="ARBA" id="ARBA00023212"/>
    </source>
</evidence>
<sequence length="147" mass="16680">MDPEEIKKAQEIFDLLDKNNSESLHVQELGKALRGMGLAPSEAHIKDFMEKCEKDPNNCISLEEFRKIYKECKNISTFSNEEVVQQIRRLDPRNTGFIVASELKELLITGDEALTPYEADLIIADFCTEASEQINLNAFIDALLSNK</sequence>
<evidence type="ECO:0000256" key="1">
    <source>
        <dbReference type="ARBA" id="ARBA00004245"/>
    </source>
</evidence>
<dbReference type="PROSITE" id="PS50222">
    <property type="entry name" value="EF_HAND_2"/>
    <property type="match status" value="1"/>
</dbReference>
<comment type="function">
    <text evidence="10">Plays a fundamental role in microtubule organizing center structure and function. Component of the infraciliary lattice (ICL) and the ciliary basal bodies.</text>
</comment>
<dbReference type="CDD" id="cd00051">
    <property type="entry name" value="EFh"/>
    <property type="match status" value="1"/>
</dbReference>
<dbReference type="PANTHER" id="PTHR23048">
    <property type="entry name" value="MYOSIN LIGHT CHAIN 1, 3"/>
    <property type="match status" value="1"/>
</dbReference>
<evidence type="ECO:0000256" key="7">
    <source>
        <dbReference type="ARBA" id="ARBA00022837"/>
    </source>
</evidence>
<evidence type="ECO:0000256" key="6">
    <source>
        <dbReference type="ARBA" id="ARBA00022737"/>
    </source>
</evidence>
<keyword evidence="7" id="KW-0106">Calcium</keyword>
<evidence type="ECO:0000313" key="13">
    <source>
        <dbReference type="Proteomes" id="UP000187209"/>
    </source>
</evidence>
<dbReference type="InterPro" id="IPR011992">
    <property type="entry name" value="EF-hand-dom_pair"/>
</dbReference>
<accession>A0A1R2BCL9</accession>
<dbReference type="Proteomes" id="UP000187209">
    <property type="component" value="Unassembled WGS sequence"/>
</dbReference>
<dbReference type="EMBL" id="MPUH01000746">
    <property type="protein sequence ID" value="OMJ74504.1"/>
    <property type="molecule type" value="Genomic_DNA"/>
</dbReference>
<dbReference type="GO" id="GO:0016460">
    <property type="term" value="C:myosin II complex"/>
    <property type="evidence" value="ECO:0007669"/>
    <property type="project" value="TreeGrafter"/>
</dbReference>
<comment type="similarity">
    <text evidence="2">Belongs to the centrin family.</text>
</comment>
<evidence type="ECO:0000256" key="3">
    <source>
        <dbReference type="ARBA" id="ARBA00020786"/>
    </source>
</evidence>
<dbReference type="SMART" id="SM00054">
    <property type="entry name" value="EFh"/>
    <property type="match status" value="2"/>
</dbReference>
<comment type="caution">
    <text evidence="12">The sequence shown here is derived from an EMBL/GenBank/DDBJ whole genome shotgun (WGS) entry which is preliminary data.</text>
</comment>
<keyword evidence="5" id="KW-0479">Metal-binding</keyword>
<dbReference type="SUPFAM" id="SSF47473">
    <property type="entry name" value="EF-hand"/>
    <property type="match status" value="1"/>
</dbReference>
<dbReference type="FunFam" id="1.10.238.10:FF:000178">
    <property type="entry name" value="Calmodulin-2 A"/>
    <property type="match status" value="1"/>
</dbReference>
<dbReference type="AlphaFoldDB" id="A0A1R2BCL9"/>
<keyword evidence="8" id="KW-0007">Acetylation</keyword>
<dbReference type="Gene3D" id="1.10.238.10">
    <property type="entry name" value="EF-hand"/>
    <property type="match status" value="1"/>
</dbReference>
<proteinExistence type="inferred from homology"/>
<dbReference type="InterPro" id="IPR002048">
    <property type="entry name" value="EF_hand_dom"/>
</dbReference>
<dbReference type="OrthoDB" id="191686at2759"/>
<keyword evidence="13" id="KW-1185">Reference proteome</keyword>
<keyword evidence="9" id="KW-0206">Cytoskeleton</keyword>
<organism evidence="12 13">
    <name type="scientific">Stentor coeruleus</name>
    <dbReference type="NCBI Taxonomy" id="5963"/>
    <lineage>
        <taxon>Eukaryota</taxon>
        <taxon>Sar</taxon>
        <taxon>Alveolata</taxon>
        <taxon>Ciliophora</taxon>
        <taxon>Postciliodesmatophora</taxon>
        <taxon>Heterotrichea</taxon>
        <taxon>Heterotrichida</taxon>
        <taxon>Stentoridae</taxon>
        <taxon>Stentor</taxon>
    </lineage>
</organism>
<evidence type="ECO:0000256" key="4">
    <source>
        <dbReference type="ARBA" id="ARBA00022490"/>
    </source>
</evidence>
<keyword evidence="6" id="KW-0677">Repeat</keyword>
<reference evidence="12 13" key="1">
    <citation type="submission" date="2016-11" db="EMBL/GenBank/DDBJ databases">
        <title>The macronuclear genome of Stentor coeruleus: a giant cell with tiny introns.</title>
        <authorList>
            <person name="Slabodnick M."/>
            <person name="Ruby J.G."/>
            <person name="Reiff S.B."/>
            <person name="Swart E.C."/>
            <person name="Gosai S."/>
            <person name="Prabakaran S."/>
            <person name="Witkowska E."/>
            <person name="Larue G.E."/>
            <person name="Fisher S."/>
            <person name="Freeman R.M."/>
            <person name="Gunawardena J."/>
            <person name="Chu W."/>
            <person name="Stover N.A."/>
            <person name="Gregory B.D."/>
            <person name="Nowacki M."/>
            <person name="Derisi J."/>
            <person name="Roy S.W."/>
            <person name="Marshall W.F."/>
            <person name="Sood P."/>
        </authorList>
    </citation>
    <scope>NUCLEOTIDE SEQUENCE [LARGE SCALE GENOMIC DNA]</scope>
    <source>
        <strain evidence="12">WM001</strain>
    </source>
</reference>
<evidence type="ECO:0000256" key="10">
    <source>
        <dbReference type="ARBA" id="ARBA00025692"/>
    </source>
</evidence>
<keyword evidence="4" id="KW-0963">Cytoplasm</keyword>
<evidence type="ECO:0000256" key="2">
    <source>
        <dbReference type="ARBA" id="ARBA00005253"/>
    </source>
</evidence>
<comment type="subcellular location">
    <subcellularLocation>
        <location evidence="1">Cytoplasm</location>
        <location evidence="1">Cytoskeleton</location>
    </subcellularLocation>
</comment>
<feature type="domain" description="EF-hand" evidence="11">
    <location>
        <begin position="4"/>
        <end position="39"/>
    </location>
</feature>
<evidence type="ECO:0000256" key="8">
    <source>
        <dbReference type="ARBA" id="ARBA00022990"/>
    </source>
</evidence>